<dbReference type="InterPro" id="IPR054579">
    <property type="entry name" value="GCE-like_dom"/>
</dbReference>
<evidence type="ECO:0000313" key="7">
    <source>
        <dbReference type="EMBL" id="MFN2975840.1"/>
    </source>
</evidence>
<dbReference type="InterPro" id="IPR029058">
    <property type="entry name" value="AB_hydrolase_fold"/>
</dbReference>
<dbReference type="SUPFAM" id="SSF53474">
    <property type="entry name" value="alpha/beta-Hydrolases"/>
    <property type="match status" value="2"/>
</dbReference>
<gene>
    <name evidence="7" type="ORF">ACK2TP_08700</name>
</gene>
<feature type="chain" id="PRO_5045066625" description="4-O-methyl-glucuronoyl methylesterase-like domain-containing protein" evidence="5">
    <location>
        <begin position="23"/>
        <end position="859"/>
    </location>
</feature>
<organism evidence="7 8">
    <name type="scientific">Terriglobus aquaticus</name>
    <dbReference type="NCBI Taxonomy" id="940139"/>
    <lineage>
        <taxon>Bacteria</taxon>
        <taxon>Pseudomonadati</taxon>
        <taxon>Acidobacteriota</taxon>
        <taxon>Terriglobia</taxon>
        <taxon>Terriglobales</taxon>
        <taxon>Acidobacteriaceae</taxon>
        <taxon>Terriglobus</taxon>
    </lineage>
</organism>
<dbReference type="InterPro" id="IPR050261">
    <property type="entry name" value="FrsA_esterase"/>
</dbReference>
<protein>
    <recommendedName>
        <fullName evidence="6">4-O-methyl-glucuronoyl methylesterase-like domain-containing protein</fullName>
    </recommendedName>
</protein>
<name>A0ABW9KML6_9BACT</name>
<sequence length="859" mass="93089">MKRILVSPVIAMLVCVAASAVAQRKPGYLYDEEKIAPYTLLDPLSLASGQRVTSAAQWNTERRPELLHLFEQDEFGVTPTAAKNAVMHARVLKHNEHALGGTAIREQIELTFDPAPGVAAPPTAAHSLRLLLYVPANAHHPSPLVLGPNFGGNSSVVDDPGIQPTAVWSRPAQGASPAPAPPPSSARGKDAERWQIPLLLSRGYAIATFYYGDLEPDLPGMAEYSVRRLYSTAADLEQPHAWGALAAWAWGLSRCLDYLQLDPLIDGSHVAVTGHSRLGKAADWAAAQDTRFSALLSTESGHGGQTIQRRGLGETVAHLADSFPYWFAPEYARWKGHDAEIPVDGNLLLSLIAPRPLYVASAAGDEWSDPHGEFLSTQSAARVYRLFDATTVSPDGPAPAVDQPVGLETHLAYHDRSGPHDVRRYDWEQYLRFLDSNWGKPAEMPTVPPTGLPPRQIDPAPASTATVDEWRRRMDQALYIPSPLPSPAVEAYSTAEIADGVTIERISYQTAYGLRVPAVVYRPARRPPGRMPGIVVVNGHGGDKTSWYAFYTGVLYARAGAVVLTYDPIGEGERNDDHRDFTREHDELIPSPGSMPVRLGGLMVTDVMQAVSTLTVRPDVDPSRIGVMGFSMGSFIASLAGSADPRVHALLLVGGGDLDGPDGYWDSGHAVMCQAAPYKALLPVLGDRGAALFTLSARRGDTFIVNGTADAVVAIPTHGADFFNDLRQRVVRLNGSERGVFTTFFDPGAGHRPSWITPSAAGWLNQELHFPVWQGKDVRFLPTIRISEWAQEVRFDLGEAASHDNSDGGIQAIAAQVPRLTADQLDVLPREKWQARKADFVYSSWLQRASAAAAAASRP</sequence>
<proteinExistence type="predicted"/>
<keyword evidence="2 5" id="KW-0732">Signal</keyword>
<dbReference type="Proteomes" id="UP001634747">
    <property type="component" value="Unassembled WGS sequence"/>
</dbReference>
<dbReference type="Gene3D" id="3.40.50.1820">
    <property type="entry name" value="alpha/beta hydrolase"/>
    <property type="match status" value="2"/>
</dbReference>
<evidence type="ECO:0000256" key="5">
    <source>
        <dbReference type="SAM" id="SignalP"/>
    </source>
</evidence>
<feature type="domain" description="4-O-methyl-glucuronoyl methylesterase-like" evidence="6">
    <location>
        <begin position="239"/>
        <end position="386"/>
    </location>
</feature>
<evidence type="ECO:0000259" key="6">
    <source>
        <dbReference type="Pfam" id="PF22244"/>
    </source>
</evidence>
<evidence type="ECO:0000256" key="1">
    <source>
        <dbReference type="ARBA" id="ARBA00022487"/>
    </source>
</evidence>
<evidence type="ECO:0000256" key="4">
    <source>
        <dbReference type="SAM" id="MobiDB-lite"/>
    </source>
</evidence>
<dbReference type="Pfam" id="PF22244">
    <property type="entry name" value="GCE_fung"/>
    <property type="match status" value="1"/>
</dbReference>
<comment type="caution">
    <text evidence="7">The sequence shown here is derived from an EMBL/GenBank/DDBJ whole genome shotgun (WGS) entry which is preliminary data.</text>
</comment>
<feature type="signal peptide" evidence="5">
    <location>
        <begin position="1"/>
        <end position="22"/>
    </location>
</feature>
<keyword evidence="3" id="KW-0378">Hydrolase</keyword>
<accession>A0ABW9KML6</accession>
<dbReference type="PANTHER" id="PTHR22946:SF8">
    <property type="entry name" value="ACETYL XYLAN ESTERASE DOMAIN-CONTAINING PROTEIN"/>
    <property type="match status" value="1"/>
</dbReference>
<keyword evidence="8" id="KW-1185">Reference proteome</keyword>
<dbReference type="EMBL" id="JBJYXY010000001">
    <property type="protein sequence ID" value="MFN2975840.1"/>
    <property type="molecule type" value="Genomic_DNA"/>
</dbReference>
<evidence type="ECO:0000256" key="3">
    <source>
        <dbReference type="ARBA" id="ARBA00022801"/>
    </source>
</evidence>
<dbReference type="RefSeq" id="WP_263412650.1">
    <property type="nucleotide sequence ID" value="NZ_BAABBH010000001.1"/>
</dbReference>
<feature type="region of interest" description="Disordered" evidence="4">
    <location>
        <begin position="165"/>
        <end position="190"/>
    </location>
</feature>
<reference evidence="7 8" key="1">
    <citation type="submission" date="2024-12" db="EMBL/GenBank/DDBJ databases">
        <authorList>
            <person name="Lee Y."/>
        </authorList>
    </citation>
    <scope>NUCLEOTIDE SEQUENCE [LARGE SCALE GENOMIC DNA]</scope>
    <source>
        <strain evidence="7 8">03SUJ4</strain>
    </source>
</reference>
<evidence type="ECO:0000256" key="2">
    <source>
        <dbReference type="ARBA" id="ARBA00022729"/>
    </source>
</evidence>
<dbReference type="PANTHER" id="PTHR22946">
    <property type="entry name" value="DIENELACTONE HYDROLASE DOMAIN-CONTAINING PROTEIN-RELATED"/>
    <property type="match status" value="1"/>
</dbReference>
<evidence type="ECO:0000313" key="8">
    <source>
        <dbReference type="Proteomes" id="UP001634747"/>
    </source>
</evidence>
<keyword evidence="1" id="KW-0719">Serine esterase</keyword>